<evidence type="ECO:0000256" key="1">
    <source>
        <dbReference type="SAM" id="Phobius"/>
    </source>
</evidence>
<evidence type="ECO:0000313" key="3">
    <source>
        <dbReference type="Proteomes" id="UP000813018"/>
    </source>
</evidence>
<organism evidence="2 3">
    <name type="scientific">Pontibacter aydingkolensis</name>
    <dbReference type="NCBI Taxonomy" id="1911536"/>
    <lineage>
        <taxon>Bacteria</taxon>
        <taxon>Pseudomonadati</taxon>
        <taxon>Bacteroidota</taxon>
        <taxon>Cytophagia</taxon>
        <taxon>Cytophagales</taxon>
        <taxon>Hymenobacteraceae</taxon>
        <taxon>Pontibacter</taxon>
    </lineage>
</organism>
<dbReference type="Proteomes" id="UP000813018">
    <property type="component" value="Unassembled WGS sequence"/>
</dbReference>
<keyword evidence="1" id="KW-0812">Transmembrane</keyword>
<feature type="transmembrane region" description="Helical" evidence="1">
    <location>
        <begin position="86"/>
        <end position="105"/>
    </location>
</feature>
<evidence type="ECO:0000313" key="2">
    <source>
        <dbReference type="EMBL" id="MBW7468828.1"/>
    </source>
</evidence>
<keyword evidence="1" id="KW-1133">Transmembrane helix</keyword>
<comment type="caution">
    <text evidence="2">The sequence shown here is derived from an EMBL/GenBank/DDBJ whole genome shotgun (WGS) entry which is preliminary data.</text>
</comment>
<dbReference type="EMBL" id="JAHYXK010000020">
    <property type="protein sequence ID" value="MBW7468828.1"/>
    <property type="molecule type" value="Genomic_DNA"/>
</dbReference>
<feature type="transmembrane region" description="Helical" evidence="1">
    <location>
        <begin position="126"/>
        <end position="144"/>
    </location>
</feature>
<gene>
    <name evidence="2" type="ORF">K0O23_17265</name>
</gene>
<dbReference type="RefSeq" id="WP_219878702.1">
    <property type="nucleotide sequence ID" value="NZ_JAHYXK010000020.1"/>
</dbReference>
<sequence length="150" mass="15696">MNNALKAMASGLAGAVVLTVVHETLRRFVPNAPRMDVLGMRSIEKLMTKADQEPPHDKEELHNWALAGDVVSNSLYYSLAGTGKNAWWRGVALGAAAGAGAVLLPGPLGLGEEPSNKTTKTQVMTVSYYLLGGLVAAALGYALGSDDSDD</sequence>
<proteinExistence type="predicted"/>
<reference evidence="2 3" key="1">
    <citation type="journal article" date="2016" name="Int. J. Syst. Evol. Microbiol.">
        <title>Pontibacter aydingkolensis sp. nov., isolated from soil of a salt lake.</title>
        <authorList>
            <person name="Osman G."/>
            <person name="Zhang T."/>
            <person name="Lou K."/>
            <person name="Gao Y."/>
            <person name="Chang W."/>
            <person name="Lin Q."/>
            <person name="Yang H.M."/>
            <person name="Huo X.D."/>
            <person name="Wang N."/>
        </authorList>
    </citation>
    <scope>NUCLEOTIDE SEQUENCE [LARGE SCALE GENOMIC DNA]</scope>
    <source>
        <strain evidence="2 3">KACC 19255</strain>
    </source>
</reference>
<accession>A0ABS7CY89</accession>
<keyword evidence="1" id="KW-0472">Membrane</keyword>
<name>A0ABS7CY89_9BACT</name>
<keyword evidence="3" id="KW-1185">Reference proteome</keyword>
<protein>
    <submittedName>
        <fullName evidence="2">Uncharacterized protein</fullName>
    </submittedName>
</protein>